<evidence type="ECO:0000256" key="7">
    <source>
        <dbReference type="ARBA" id="ARBA00023125"/>
    </source>
</evidence>
<dbReference type="SUPFAM" id="SSF140996">
    <property type="entry name" value="Hermes dimerisation domain"/>
    <property type="match status" value="1"/>
</dbReference>
<dbReference type="InterPro" id="IPR025525">
    <property type="entry name" value="hAT-like_transposase_RNase-H"/>
</dbReference>
<evidence type="ECO:0000256" key="11">
    <source>
        <dbReference type="SAM" id="MobiDB-lite"/>
    </source>
</evidence>
<dbReference type="GO" id="GO:0005634">
    <property type="term" value="C:nucleus"/>
    <property type="evidence" value="ECO:0007669"/>
    <property type="project" value="UniProtKB-SubCell"/>
</dbReference>
<dbReference type="Pfam" id="PF05699">
    <property type="entry name" value="Dimer_Tnp_hAT"/>
    <property type="match status" value="1"/>
</dbReference>
<evidence type="ECO:0000259" key="12">
    <source>
        <dbReference type="PROSITE" id="PS50808"/>
    </source>
</evidence>
<keyword evidence="3" id="KW-0479">Metal-binding</keyword>
<evidence type="ECO:0000256" key="6">
    <source>
        <dbReference type="ARBA" id="ARBA00023015"/>
    </source>
</evidence>
<dbReference type="AlphaFoldDB" id="A0A1U7X4Y5"/>
<keyword evidence="13" id="KW-1185">Reference proteome</keyword>
<dbReference type="InterPro" id="IPR012337">
    <property type="entry name" value="RNaseH-like_sf"/>
</dbReference>
<dbReference type="PROSITE" id="PS50808">
    <property type="entry name" value="ZF_BED"/>
    <property type="match status" value="1"/>
</dbReference>
<dbReference type="InterPro" id="IPR036236">
    <property type="entry name" value="Znf_C2H2_sf"/>
</dbReference>
<evidence type="ECO:0000313" key="14">
    <source>
        <dbReference type="RefSeq" id="XP_009781949.1"/>
    </source>
</evidence>
<dbReference type="SMART" id="SM00614">
    <property type="entry name" value="ZnF_BED"/>
    <property type="match status" value="1"/>
</dbReference>
<dbReference type="GO" id="GO:0008270">
    <property type="term" value="F:zinc ion binding"/>
    <property type="evidence" value="ECO:0007669"/>
    <property type="project" value="UniProtKB-KW"/>
</dbReference>
<evidence type="ECO:0000256" key="2">
    <source>
        <dbReference type="ARBA" id="ARBA00011738"/>
    </source>
</evidence>
<evidence type="ECO:0000256" key="10">
    <source>
        <dbReference type="PROSITE-ProRule" id="PRU00027"/>
    </source>
</evidence>
<accession>A0A1U7X4Y5</accession>
<evidence type="ECO:0000256" key="5">
    <source>
        <dbReference type="ARBA" id="ARBA00022833"/>
    </source>
</evidence>
<evidence type="ECO:0000256" key="9">
    <source>
        <dbReference type="ARBA" id="ARBA00023242"/>
    </source>
</evidence>
<sequence>MARGAGPYLGVARGPDSATTFTNPGDDYWALYVMVPPSHPTDDREPRSCTWRSVQTIRRELGQEMQQHADNATVVEYGRQVEELALRTLQRAREDKRLDHEAKYAAPEHHHRVRHVPRGRGRARAKAAPRGRQGGIEAPVDPPVKPSDEDLRDDHPGYFPRLDEPSSCMPSYSLQLDLLASQVTPLYLLLITGTFDGDVYQFFSGPSTTAEDRPIRDVHSRRRLSYAPSSAVDVDLSQAQSSSQPITEATVCDDEDTINAYTQEADETMAVRQLGLLFLPSLLTSLLTSHSAVPRRLAPNSPNTLGLPLINWWSGGFPKYARDLSLSSNFLWKMEENGSRVSETCEGGGSNDSLPNTEGLSPDSPDEAPKKRKVMQPRSDAWKHFEKYDDPSGAKRAKCNYCQKTYAAATKGNGTTSMNNHLIKCPKMPRIMDNSQTQISFLLASNGANEGVLTTWKFDQALSRKALAQMIILDELPFSFVEKEGFKKFMGVTMPQFQIPSRRTLTRDCYELYCEQRHSLKNSFNEARPKICLTTDTWTSIQRINYMCLTAHFIDRDWKLHKRIINFCPISSHKGDDMASVITNCLLDWGLENVFTITVDNASSNDVTVREVSKQLTTWGTNIMNGKHLHVRCMAHILNLIVQDGLKEIGVSIKRVRQAVRYIRQSPARIRKFKECCESQKLTSKRSLCLDVSTRWNSTYMMLDTAQQFELAFDKYSFFDIGLLHHLRTYVCEDGTSAGDLTSVDWDNVRTMVKFLEAFYLLTLRVSGSIYVTSNVHFVEICELDLILKEWMEHEDTSLKEMAKKMKEKFVKYWGEPEKMNKMIFIASILDPRNKLEYVPFAIVRMFGENKGKKLILEVKNYMDSLFDYYVKKNSIGTSSASSGNTTTTVSGYGSFLKRGTMRTKLEFEKHKEVTGGLGTKSELERYLAEDLEPETDDFKILKWWKINEPRFPILAEMARDVLAIPISSVASECAFSTGGRILDSFRSSLTPKLVQSLICLQDWLRSEPIPIKVEEDLEYLEQLELDLADSAKDSTIIDI</sequence>
<dbReference type="SUPFAM" id="SSF53098">
    <property type="entry name" value="Ribonuclease H-like"/>
    <property type="match status" value="1"/>
</dbReference>
<dbReference type="Pfam" id="PF14372">
    <property type="entry name" value="hAT-like_RNase-H"/>
    <property type="match status" value="1"/>
</dbReference>
<feature type="region of interest" description="Disordered" evidence="11">
    <location>
        <begin position="106"/>
        <end position="153"/>
    </location>
</feature>
<reference evidence="14" key="2">
    <citation type="submission" date="2025-08" db="UniProtKB">
        <authorList>
            <consortium name="RefSeq"/>
        </authorList>
    </citation>
    <scope>IDENTIFICATION</scope>
    <source>
        <tissue evidence="14">Leaf</tissue>
    </source>
</reference>
<feature type="domain" description="BED-type" evidence="12">
    <location>
        <begin position="376"/>
        <end position="439"/>
    </location>
</feature>
<feature type="region of interest" description="Disordered" evidence="11">
    <location>
        <begin position="341"/>
        <end position="379"/>
    </location>
</feature>
<proteinExistence type="predicted"/>
<dbReference type="RefSeq" id="XP_009781949.1">
    <property type="nucleotide sequence ID" value="XM_009783647.1"/>
</dbReference>
<dbReference type="eggNOG" id="KOG1121">
    <property type="taxonomic scope" value="Eukaryota"/>
</dbReference>
<dbReference type="InterPro" id="IPR052035">
    <property type="entry name" value="ZnF_BED_domain_contain"/>
</dbReference>
<feature type="compositionally biased region" description="Basic residues" evidence="11">
    <location>
        <begin position="109"/>
        <end position="129"/>
    </location>
</feature>
<dbReference type="GO" id="GO:0046983">
    <property type="term" value="F:protein dimerization activity"/>
    <property type="evidence" value="ECO:0007669"/>
    <property type="project" value="InterPro"/>
</dbReference>
<dbReference type="SUPFAM" id="SSF57667">
    <property type="entry name" value="beta-beta-alpha zinc fingers"/>
    <property type="match status" value="1"/>
</dbReference>
<evidence type="ECO:0000313" key="13">
    <source>
        <dbReference type="Proteomes" id="UP000189701"/>
    </source>
</evidence>
<dbReference type="PANTHER" id="PTHR46481:SF7">
    <property type="entry name" value="ZINC FINGER BED DOMAIN-CONTAINING PROTEIN RICESLEEPER 2-LIKE"/>
    <property type="match status" value="1"/>
</dbReference>
<dbReference type="InterPro" id="IPR003656">
    <property type="entry name" value="Znf_BED"/>
</dbReference>
<dbReference type="Proteomes" id="UP000189701">
    <property type="component" value="Unplaced"/>
</dbReference>
<dbReference type="InterPro" id="IPR008906">
    <property type="entry name" value="HATC_C_dom"/>
</dbReference>
<keyword evidence="7" id="KW-0238">DNA-binding</keyword>
<dbReference type="PANTHER" id="PTHR46481">
    <property type="entry name" value="ZINC FINGER BED DOMAIN-CONTAINING PROTEIN 4"/>
    <property type="match status" value="1"/>
</dbReference>
<dbReference type="OrthoDB" id="1734923at2759"/>
<evidence type="ECO:0000256" key="3">
    <source>
        <dbReference type="ARBA" id="ARBA00022723"/>
    </source>
</evidence>
<keyword evidence="8" id="KW-0804">Transcription</keyword>
<keyword evidence="9" id="KW-0539">Nucleus</keyword>
<comment type="subunit">
    <text evidence="2">Homodimer.</text>
</comment>
<evidence type="ECO:0000256" key="1">
    <source>
        <dbReference type="ARBA" id="ARBA00004123"/>
    </source>
</evidence>
<dbReference type="GO" id="GO:0003677">
    <property type="term" value="F:DNA binding"/>
    <property type="evidence" value="ECO:0007669"/>
    <property type="project" value="UniProtKB-KW"/>
</dbReference>
<keyword evidence="6" id="KW-0805">Transcription regulation</keyword>
<comment type="subcellular location">
    <subcellularLocation>
        <location evidence="1">Nucleus</location>
    </subcellularLocation>
</comment>
<name>A0A1U7X4Y5_NICSY</name>
<evidence type="ECO:0000256" key="4">
    <source>
        <dbReference type="ARBA" id="ARBA00022771"/>
    </source>
</evidence>
<gene>
    <name evidence="14" type="primary">LOC104230771</name>
</gene>
<dbReference type="Pfam" id="PF02892">
    <property type="entry name" value="zf-BED"/>
    <property type="match status" value="1"/>
</dbReference>
<keyword evidence="4 10" id="KW-0863">Zinc-finger</keyword>
<protein>
    <submittedName>
        <fullName evidence="14">Zinc finger BED domain-containing protein RICESLEEPER 2-like</fullName>
    </submittedName>
</protein>
<keyword evidence="5" id="KW-0862">Zinc</keyword>
<evidence type="ECO:0000256" key="8">
    <source>
        <dbReference type="ARBA" id="ARBA00023163"/>
    </source>
</evidence>
<reference evidence="13" key="1">
    <citation type="journal article" date="2013" name="Genome Biol.">
        <title>Reference genomes and transcriptomes of Nicotiana sylvestris and Nicotiana tomentosiformis.</title>
        <authorList>
            <person name="Sierro N."/>
            <person name="Battey J.N."/>
            <person name="Ouadi S."/>
            <person name="Bovet L."/>
            <person name="Goepfert S."/>
            <person name="Bakaher N."/>
            <person name="Peitsch M.C."/>
            <person name="Ivanov N.V."/>
        </authorList>
    </citation>
    <scope>NUCLEOTIDE SEQUENCE [LARGE SCALE GENOMIC DNA]</scope>
</reference>
<organism evidence="13 14">
    <name type="scientific">Nicotiana sylvestris</name>
    <name type="common">Wood tobacco</name>
    <name type="synonym">South American tobacco</name>
    <dbReference type="NCBI Taxonomy" id="4096"/>
    <lineage>
        <taxon>Eukaryota</taxon>
        <taxon>Viridiplantae</taxon>
        <taxon>Streptophyta</taxon>
        <taxon>Embryophyta</taxon>
        <taxon>Tracheophyta</taxon>
        <taxon>Spermatophyta</taxon>
        <taxon>Magnoliopsida</taxon>
        <taxon>eudicotyledons</taxon>
        <taxon>Gunneridae</taxon>
        <taxon>Pentapetalae</taxon>
        <taxon>asterids</taxon>
        <taxon>lamiids</taxon>
        <taxon>Solanales</taxon>
        <taxon>Solanaceae</taxon>
        <taxon>Nicotianoideae</taxon>
        <taxon>Nicotianeae</taxon>
        <taxon>Nicotiana</taxon>
    </lineage>
</organism>